<evidence type="ECO:0000313" key="1">
    <source>
        <dbReference type="EMBL" id="EUA66779.1"/>
    </source>
</evidence>
<reference evidence="1 2" key="1">
    <citation type="submission" date="2013-12" db="EMBL/GenBank/DDBJ databases">
        <authorList>
            <person name="Zelazny A."/>
            <person name="Olivier K."/>
            <person name="Holland S."/>
            <person name="Lenaerts A."/>
            <person name="Ordway D."/>
            <person name="DeGroote M.A."/>
            <person name="Parker T."/>
            <person name="Sizemore C."/>
            <person name="Tallon L.J."/>
            <person name="Sadzewicz L.K."/>
            <person name="Sengamalay N."/>
            <person name="Fraser C.M."/>
            <person name="Hine E."/>
            <person name="Shefchek K.A."/>
            <person name="Das S.P."/>
            <person name="Tettelin H."/>
        </authorList>
    </citation>
    <scope>NUCLEOTIDE SEQUENCE [LARGE SCALE GENOMIC DNA]</scope>
    <source>
        <strain evidence="1 2">1513</strain>
    </source>
</reference>
<dbReference type="EMBL" id="JAOJ01000003">
    <property type="protein sequence ID" value="EUA66779.1"/>
    <property type="molecule type" value="Genomic_DNA"/>
</dbReference>
<comment type="caution">
    <text evidence="1">The sequence shown here is derived from an EMBL/GenBank/DDBJ whole genome shotgun (WGS) entry which is preliminary data.</text>
</comment>
<protein>
    <submittedName>
        <fullName evidence="1">Uncharacterized protein</fullName>
    </submittedName>
</protein>
<dbReference type="Proteomes" id="UP000023351">
    <property type="component" value="Unassembled WGS sequence"/>
</dbReference>
<accession>X8DEM9</accession>
<sequence>MAAEHPLWAGANERLQDKPMDGAQRTAIVAIQVYVVTTFADIRRQ</sequence>
<organism evidence="1 2">
    <name type="scientific">Mycobacteroides abscessus subsp. bolletii 1513</name>
    <dbReference type="NCBI Taxonomy" id="1299321"/>
    <lineage>
        <taxon>Bacteria</taxon>
        <taxon>Bacillati</taxon>
        <taxon>Actinomycetota</taxon>
        <taxon>Actinomycetes</taxon>
        <taxon>Mycobacteriales</taxon>
        <taxon>Mycobacteriaceae</taxon>
        <taxon>Mycobacteroides</taxon>
        <taxon>Mycobacteroides abscessus</taxon>
    </lineage>
</organism>
<dbReference type="AlphaFoldDB" id="X8DEM9"/>
<name>X8DEM9_9MYCO</name>
<evidence type="ECO:0000313" key="2">
    <source>
        <dbReference type="Proteomes" id="UP000023351"/>
    </source>
</evidence>
<gene>
    <name evidence="1" type="ORF">I540_4036</name>
</gene>
<proteinExistence type="predicted"/>